<dbReference type="Proteomes" id="UP000054324">
    <property type="component" value="Unassembled WGS sequence"/>
</dbReference>
<dbReference type="KEGG" id="ovi:T265_08590"/>
<keyword evidence="2" id="KW-1185">Reference proteome</keyword>
<name>A0A075A7V2_OPIVI</name>
<protein>
    <submittedName>
        <fullName evidence="1">Uncharacterized protein</fullName>
    </submittedName>
</protein>
<evidence type="ECO:0000313" key="2">
    <source>
        <dbReference type="Proteomes" id="UP000054324"/>
    </source>
</evidence>
<organism evidence="1 2">
    <name type="scientific">Opisthorchis viverrini</name>
    <name type="common">Southeast Asian liver fluke</name>
    <dbReference type="NCBI Taxonomy" id="6198"/>
    <lineage>
        <taxon>Eukaryota</taxon>
        <taxon>Metazoa</taxon>
        <taxon>Spiralia</taxon>
        <taxon>Lophotrochozoa</taxon>
        <taxon>Platyhelminthes</taxon>
        <taxon>Trematoda</taxon>
        <taxon>Digenea</taxon>
        <taxon>Opisthorchiida</taxon>
        <taxon>Opisthorchiata</taxon>
        <taxon>Opisthorchiidae</taxon>
        <taxon>Opisthorchis</taxon>
    </lineage>
</organism>
<dbReference type="CTD" id="20322769"/>
<dbReference type="RefSeq" id="XP_009172706.1">
    <property type="nucleotide sequence ID" value="XM_009174442.1"/>
</dbReference>
<dbReference type="AlphaFoldDB" id="A0A075A7V2"/>
<evidence type="ECO:0000313" key="1">
    <source>
        <dbReference type="EMBL" id="KER23549.1"/>
    </source>
</evidence>
<proteinExistence type="predicted"/>
<dbReference type="GeneID" id="20322769"/>
<accession>A0A075A7V2</accession>
<sequence length="129" mass="14595">MSRDAMWMDAAHWSCSGEGKRQCPECIQKRRLQLTEGFDHQYSWDRHDDVLQSYVQQNAASGFQESIGSKTNGLTGTVSTKMFKRSSNGRSDEAQTGLLTTSSEFMTQIKEDMDHNKFSLTPFISCGVR</sequence>
<gene>
    <name evidence="1" type="ORF">T265_08590</name>
</gene>
<dbReference type="EMBL" id="KL596845">
    <property type="protein sequence ID" value="KER23549.1"/>
    <property type="molecule type" value="Genomic_DNA"/>
</dbReference>
<reference evidence="1 2" key="1">
    <citation type="submission" date="2013-11" db="EMBL/GenBank/DDBJ databases">
        <title>Opisthorchis viverrini - life in the bile duct.</title>
        <authorList>
            <person name="Young N.D."/>
            <person name="Nagarajan N."/>
            <person name="Lin S.J."/>
            <person name="Korhonen P.K."/>
            <person name="Jex A.R."/>
            <person name="Hall R.S."/>
            <person name="Safavi-Hemami H."/>
            <person name="Kaewkong W."/>
            <person name="Bertrand D."/>
            <person name="Gao S."/>
            <person name="Seet Q."/>
            <person name="Wongkham S."/>
            <person name="Teh B.T."/>
            <person name="Wongkham C."/>
            <person name="Intapan P.M."/>
            <person name="Maleewong W."/>
            <person name="Yang X."/>
            <person name="Hu M."/>
            <person name="Wang Z."/>
            <person name="Hofmann A."/>
            <person name="Sternberg P.W."/>
            <person name="Tan P."/>
            <person name="Wang J."/>
            <person name="Gasser R.B."/>
        </authorList>
    </citation>
    <scope>NUCLEOTIDE SEQUENCE [LARGE SCALE GENOMIC DNA]</scope>
</reference>